<feature type="region of interest" description="Disordered" evidence="1">
    <location>
        <begin position="233"/>
        <end position="257"/>
    </location>
</feature>
<protein>
    <submittedName>
        <fullName evidence="3">Uncharacterized protein</fullName>
    </submittedName>
</protein>
<evidence type="ECO:0000313" key="4">
    <source>
        <dbReference type="EMBL" id="STZ14580.1"/>
    </source>
</evidence>
<name>A0A1T0A341_9GAMM</name>
<feature type="compositionally biased region" description="Low complexity" evidence="1">
    <location>
        <begin position="233"/>
        <end position="246"/>
    </location>
</feature>
<sequence length="297" mass="31998">MTNQIEENKTLKSFNGTFTTSPSVNVSVTLEQTDDGSSDIALLTIATGSQEHEYTTPIIHAVPKTAIADLKVEISGFDKFIETTPDDYKEPIALVTGTVMLRLNGEAHKITPVYAFPMVDNEPDVDIDDVTFEVARIWRQVPIFAKASLRGVSAHSKSQITQEQTDLPTAATHGVMNGEMMQSASSKKLSVKEFFEILPTKLLVGGSVLLSVLTTLIVVMVFQSLFGSAHASPKAKSSATATQTSHISTPEHLVSNGHGTVNSDAMARVTHDTTMQMLQEMGIDPSAPSQDLGCLVH</sequence>
<evidence type="ECO:0000313" key="3">
    <source>
        <dbReference type="EMBL" id="OOR90202.1"/>
    </source>
</evidence>
<keyword evidence="2" id="KW-0472">Membrane</keyword>
<evidence type="ECO:0000256" key="2">
    <source>
        <dbReference type="SAM" id="Phobius"/>
    </source>
</evidence>
<gene>
    <name evidence="3" type="ORF">B0181_04825</name>
    <name evidence="4" type="ORF">NCTC10293_02175</name>
</gene>
<dbReference type="Proteomes" id="UP000255279">
    <property type="component" value="Unassembled WGS sequence"/>
</dbReference>
<dbReference type="Proteomes" id="UP000190435">
    <property type="component" value="Unassembled WGS sequence"/>
</dbReference>
<keyword evidence="2" id="KW-1133">Transmembrane helix</keyword>
<proteinExistence type="predicted"/>
<dbReference type="STRING" id="34060.B0181_04825"/>
<feature type="transmembrane region" description="Helical" evidence="2">
    <location>
        <begin position="202"/>
        <end position="226"/>
    </location>
</feature>
<keyword evidence="5" id="KW-1185">Reference proteome</keyword>
<keyword evidence="2" id="KW-0812">Transmembrane</keyword>
<reference evidence="4 6" key="2">
    <citation type="submission" date="2018-06" db="EMBL/GenBank/DDBJ databases">
        <authorList>
            <consortium name="Pathogen Informatics"/>
            <person name="Doyle S."/>
        </authorList>
    </citation>
    <scope>NUCLEOTIDE SEQUENCE [LARGE SCALE GENOMIC DNA]</scope>
    <source>
        <strain evidence="4 6">NCTC10293</strain>
    </source>
</reference>
<organism evidence="3 5">
    <name type="scientific">Moraxella caviae</name>
    <dbReference type="NCBI Taxonomy" id="34060"/>
    <lineage>
        <taxon>Bacteria</taxon>
        <taxon>Pseudomonadati</taxon>
        <taxon>Pseudomonadota</taxon>
        <taxon>Gammaproteobacteria</taxon>
        <taxon>Moraxellales</taxon>
        <taxon>Moraxellaceae</taxon>
        <taxon>Moraxella</taxon>
    </lineage>
</organism>
<evidence type="ECO:0000313" key="5">
    <source>
        <dbReference type="Proteomes" id="UP000190435"/>
    </source>
</evidence>
<dbReference type="RefSeq" id="WP_078276358.1">
    <property type="nucleotide sequence ID" value="NZ_MUXU01000033.1"/>
</dbReference>
<dbReference type="EMBL" id="UGQE01000004">
    <property type="protein sequence ID" value="STZ14580.1"/>
    <property type="molecule type" value="Genomic_DNA"/>
</dbReference>
<accession>A0A1T0A341</accession>
<evidence type="ECO:0000313" key="6">
    <source>
        <dbReference type="Proteomes" id="UP000255279"/>
    </source>
</evidence>
<dbReference type="AlphaFoldDB" id="A0A1T0A341"/>
<dbReference type="EMBL" id="MUXU01000033">
    <property type="protein sequence ID" value="OOR90202.1"/>
    <property type="molecule type" value="Genomic_DNA"/>
</dbReference>
<reference evidence="3 5" key="1">
    <citation type="submission" date="2017-02" db="EMBL/GenBank/DDBJ databases">
        <title>Draft genome sequence of Moraxella caviae CCUG 355 type strain.</title>
        <authorList>
            <person name="Engstrom-Jakobsson H."/>
            <person name="Salva-Serra F."/>
            <person name="Thorell K."/>
            <person name="Gonzales-Siles L."/>
            <person name="Karlsson R."/>
            <person name="Boulund F."/>
            <person name="Engstrand L."/>
            <person name="Moore E."/>
        </authorList>
    </citation>
    <scope>NUCLEOTIDE SEQUENCE [LARGE SCALE GENOMIC DNA]</scope>
    <source>
        <strain evidence="3 5">CCUG 355</strain>
    </source>
</reference>
<evidence type="ECO:0000256" key="1">
    <source>
        <dbReference type="SAM" id="MobiDB-lite"/>
    </source>
</evidence>